<accession>A0ABU9QLX8</accession>
<protein>
    <submittedName>
        <fullName evidence="1">DUF2971 domain-containing protein</fullName>
    </submittedName>
</protein>
<keyword evidence="2" id="KW-1185">Reference proteome</keyword>
<gene>
    <name evidence="1" type="ORF">V4C55_32470</name>
</gene>
<dbReference type="Proteomes" id="UP001494588">
    <property type="component" value="Unassembled WGS sequence"/>
</dbReference>
<organism evidence="1 2">
    <name type="scientific">Paraburkholderia sabiae</name>
    <dbReference type="NCBI Taxonomy" id="273251"/>
    <lineage>
        <taxon>Bacteria</taxon>
        <taxon>Pseudomonadati</taxon>
        <taxon>Pseudomonadota</taxon>
        <taxon>Betaproteobacteria</taxon>
        <taxon>Burkholderiales</taxon>
        <taxon>Burkholderiaceae</taxon>
        <taxon>Paraburkholderia</taxon>
    </lineage>
</organism>
<evidence type="ECO:0000313" key="1">
    <source>
        <dbReference type="EMBL" id="MEM5290448.1"/>
    </source>
</evidence>
<dbReference type="EMBL" id="JAZHGC010000036">
    <property type="protein sequence ID" value="MEM5290448.1"/>
    <property type="molecule type" value="Genomic_DNA"/>
</dbReference>
<name>A0ABU9QLX8_9BURK</name>
<comment type="caution">
    <text evidence="1">The sequence shown here is derived from an EMBL/GenBank/DDBJ whole genome shotgun (WGS) entry which is preliminary data.</text>
</comment>
<dbReference type="RefSeq" id="WP_201651950.1">
    <property type="nucleotide sequence ID" value="NZ_CAJHCS010000014.1"/>
</dbReference>
<proteinExistence type="predicted"/>
<sequence length="317" mass="37374">MTLLFKYRPPIDFSKTVRCNTARIFSNSALYYAKPSTFNDPFDGRILFDFIADKNDAYDRQFRVIRRRAWERSKVERHVMLPTVMQAWNQAKKNVDYTMDLLDNNRFDYERYYRDAMDNFGALALSAEKHNLLLWAHYAAEHRGLCLGFNWEATGLPPAAEMQYSTSYPKVDFWSHSEAELGKIALFQKSSEWAYEQEFRSINPATFEWYPKFDRRNAAAREAMRKAKIDRPGKAGRFERRNVMAAHSYSYKRPKTDGAGTLNFAKDALREVIFGERMTRDSIILHAHFIRGWGFNPVFWRAVRNPTRFSIDFVKLR</sequence>
<evidence type="ECO:0000313" key="2">
    <source>
        <dbReference type="Proteomes" id="UP001494588"/>
    </source>
</evidence>
<reference evidence="1 2" key="1">
    <citation type="submission" date="2024-01" db="EMBL/GenBank/DDBJ databases">
        <title>The diversity of rhizobia nodulating Mimosa spp. in eleven states of Brazil covering several biomes is determined by host plant, location, and edaphic factors.</title>
        <authorList>
            <person name="Rouws L."/>
            <person name="Barauna A."/>
            <person name="Beukes C."/>
            <person name="De Faria S.M."/>
            <person name="Gross E."/>
            <person name="Dos Reis Junior F.B."/>
            <person name="Simon M."/>
            <person name="Maluk M."/>
            <person name="Odee D.W."/>
            <person name="Kenicer G."/>
            <person name="Young J.P.W."/>
            <person name="Reis V.M."/>
            <person name="Zilli J."/>
            <person name="James E.K."/>
        </authorList>
    </citation>
    <scope>NUCLEOTIDE SEQUENCE [LARGE SCALE GENOMIC DNA]</scope>
    <source>
        <strain evidence="1 2">JPY77</strain>
    </source>
</reference>